<reference evidence="2" key="1">
    <citation type="submission" date="2022-11" db="EMBL/GenBank/DDBJ databases">
        <title>Hoeflea poritis sp. nov., isolated from scleractinian coral Porites lutea.</title>
        <authorList>
            <person name="Zhang G."/>
            <person name="Wei Q."/>
            <person name="Cai L."/>
        </authorList>
    </citation>
    <scope>NUCLEOTIDE SEQUENCE</scope>
    <source>
        <strain evidence="2">E7-10</strain>
    </source>
</reference>
<name>A0ABT4VMK9_9HYPH</name>
<dbReference type="RefSeq" id="WP_271089665.1">
    <property type="nucleotide sequence ID" value="NZ_JAPJZH010000006.1"/>
</dbReference>
<evidence type="ECO:0000259" key="1">
    <source>
        <dbReference type="PROSITE" id="PS51186"/>
    </source>
</evidence>
<dbReference type="EMBL" id="JAPJZH010000006">
    <property type="protein sequence ID" value="MDA4845957.1"/>
    <property type="molecule type" value="Genomic_DNA"/>
</dbReference>
<dbReference type="PROSITE" id="PS51186">
    <property type="entry name" value="GNAT"/>
    <property type="match status" value="1"/>
</dbReference>
<proteinExistence type="predicted"/>
<dbReference type="InterPro" id="IPR016181">
    <property type="entry name" value="Acyl_CoA_acyltransferase"/>
</dbReference>
<accession>A0ABT4VMK9</accession>
<feature type="domain" description="N-acetyltransferase" evidence="1">
    <location>
        <begin position="1"/>
        <end position="117"/>
    </location>
</feature>
<evidence type="ECO:0000313" key="2">
    <source>
        <dbReference type="EMBL" id="MDA4845957.1"/>
    </source>
</evidence>
<evidence type="ECO:0000313" key="3">
    <source>
        <dbReference type="Proteomes" id="UP001148313"/>
    </source>
</evidence>
<sequence length="133" mass="15140">MEARIPGMRFYDDAQCIGHERDGALVGAVGYDHFSHNACMVHLASDGTRRWLTRKFIRLAMAYPFNQLGCSRITCLVSSKNTESLRFTRHFGWIEEGRMRRASPDGGDFVVFGMLREECRYLPGAGFWLSKAV</sequence>
<keyword evidence="3" id="KW-1185">Reference proteome</keyword>
<dbReference type="SUPFAM" id="SSF55729">
    <property type="entry name" value="Acyl-CoA N-acyltransferases (Nat)"/>
    <property type="match status" value="1"/>
</dbReference>
<gene>
    <name evidence="2" type="ORF">OOZ53_11395</name>
</gene>
<protein>
    <submittedName>
        <fullName evidence="2">GNAT family protein</fullName>
    </submittedName>
</protein>
<comment type="caution">
    <text evidence="2">The sequence shown here is derived from an EMBL/GenBank/DDBJ whole genome shotgun (WGS) entry which is preliminary data.</text>
</comment>
<organism evidence="2 3">
    <name type="scientific">Hoeflea poritis</name>
    <dbReference type="NCBI Taxonomy" id="2993659"/>
    <lineage>
        <taxon>Bacteria</taxon>
        <taxon>Pseudomonadati</taxon>
        <taxon>Pseudomonadota</taxon>
        <taxon>Alphaproteobacteria</taxon>
        <taxon>Hyphomicrobiales</taxon>
        <taxon>Rhizobiaceae</taxon>
        <taxon>Hoeflea</taxon>
    </lineage>
</organism>
<dbReference type="Gene3D" id="3.40.630.30">
    <property type="match status" value="1"/>
</dbReference>
<dbReference type="Proteomes" id="UP001148313">
    <property type="component" value="Unassembled WGS sequence"/>
</dbReference>
<dbReference type="InterPro" id="IPR000182">
    <property type="entry name" value="GNAT_dom"/>
</dbReference>